<evidence type="ECO:0000256" key="1">
    <source>
        <dbReference type="ARBA" id="ARBA00022475"/>
    </source>
</evidence>
<dbReference type="PANTHER" id="PTHR39344:SF1">
    <property type="entry name" value="UPF0182 PROTEIN SLL1060"/>
    <property type="match status" value="1"/>
</dbReference>
<evidence type="ECO:0000313" key="7">
    <source>
        <dbReference type="EMBL" id="GAA1547343.1"/>
    </source>
</evidence>
<sequence length="998" mass="106858">MPADRVPEGGEQQVALDPRSVKRARRLALVVGGLIAAIFLVRLVAGAWTQWAWFDSVGFVGVLRTQWITQGVLFVIGALLTGGAVWTSLAVAHRARPVIVPESDDELVMERYRGAFEPIRRRVWMAVPALVGFFGGATAASQWKLALLWLNRVPFGTKDAHFNKDIGFFVFTVPWLSFLVGFLTMVLMLALLAALLAHYLYGGLNFRGAGGGAHSRSPRTSAAARVHLCVLAAALLLVRAGSFWLSRYESATAAGSRITGVTYTVDHAIIPTRGVLALAALCCAAMFIATIVTGTWRVPLVGVAMMTAVAVLVGQVYPAFVQRFQVKPSEASKETPYIKDAMAATMKAYGLGDIDRRSYSATTDASGGQLRGDTATMRGIRLLDPTVVGATFQQLQGRVNYYRFPASLDVDRYTTNGEKRDTVVAVRGLNLAGVPASQRNWVNDHTVYTHGYGVVAADGGKLTSEGAPVFVEKDMPTNGVLGKYEPRIYFGEDMPGFSIVGGQGARELDHPDASGEQKRTRYAGKGGVALSNPMSRLAYAVTYGDKNILLSDAVGDGSRIIDNRDPSERVKAVAPWLTTDGDVYPSVVDGRVQWIVDGYTTSDNYPGAAKSNLSGATSDSTTATSRNVRALRDGQVNYIRNSVKATVDAYSGEVKLYAWEPNDPMLKAWTKAFGGSVKPMSQMSADLVSHVRYPSDLFKVQRTVLETYHQNDAGEFFNASDQWQVPDDPTAGENAKGQPQPPYYLTLAMPGQKAPSYSLTSTYIPVGSRQNLTGYLSVDSDAGSEAGKKASSYGRVRLLEMPGSTSVTGPAQFQNDLDSTTRTSADGSVPLTQFLSQARQSGSTVARGNLLTLPVGGGFLYVEPIYVQARGATSYPLQRAVVVGFGNKLAWAPTLEAALDDLFAGDSGADGAPQPSQDDANSAKDSEKDSGKDSTTKPSTSSNATLDKALKDLQKAYDDGQAAMKKGDWKAYGEAQQRLQKALDSATSAAPSGSVTAK</sequence>
<feature type="compositionally biased region" description="Polar residues" evidence="6">
    <location>
        <begin position="985"/>
        <end position="998"/>
    </location>
</feature>
<feature type="transmembrane region" description="Helical" evidence="5">
    <location>
        <begin position="175"/>
        <end position="201"/>
    </location>
</feature>
<dbReference type="Pfam" id="PF03699">
    <property type="entry name" value="UPF0182"/>
    <property type="match status" value="1"/>
</dbReference>
<keyword evidence="3 5" id="KW-1133">Transmembrane helix</keyword>
<feature type="transmembrane region" description="Helical" evidence="5">
    <location>
        <begin position="274"/>
        <end position="293"/>
    </location>
</feature>
<keyword evidence="8" id="KW-1185">Reference proteome</keyword>
<evidence type="ECO:0000256" key="3">
    <source>
        <dbReference type="ARBA" id="ARBA00022989"/>
    </source>
</evidence>
<keyword evidence="4 5" id="KW-0472">Membrane</keyword>
<dbReference type="Proteomes" id="UP001501288">
    <property type="component" value="Unassembled WGS sequence"/>
</dbReference>
<evidence type="ECO:0000256" key="5">
    <source>
        <dbReference type="HAMAP-Rule" id="MF_01600"/>
    </source>
</evidence>
<feature type="region of interest" description="Disordered" evidence="6">
    <location>
        <begin position="906"/>
        <end position="948"/>
    </location>
</feature>
<dbReference type="EMBL" id="BAAANV010000037">
    <property type="protein sequence ID" value="GAA1547343.1"/>
    <property type="molecule type" value="Genomic_DNA"/>
</dbReference>
<evidence type="ECO:0000256" key="4">
    <source>
        <dbReference type="ARBA" id="ARBA00023136"/>
    </source>
</evidence>
<feature type="transmembrane region" description="Helical" evidence="5">
    <location>
        <begin position="68"/>
        <end position="92"/>
    </location>
</feature>
<dbReference type="HAMAP" id="MF_01600">
    <property type="entry name" value="UPF0182"/>
    <property type="match status" value="1"/>
</dbReference>
<feature type="compositionally biased region" description="Basic and acidic residues" evidence="6">
    <location>
        <begin position="921"/>
        <end position="935"/>
    </location>
</feature>
<evidence type="ECO:0000256" key="2">
    <source>
        <dbReference type="ARBA" id="ARBA00022692"/>
    </source>
</evidence>
<feature type="transmembrane region" description="Helical" evidence="5">
    <location>
        <begin position="222"/>
        <end position="245"/>
    </location>
</feature>
<comment type="caution">
    <text evidence="7">The sequence shown here is derived from an EMBL/GenBank/DDBJ whole genome shotgun (WGS) entry which is preliminary data.</text>
</comment>
<feature type="transmembrane region" description="Helical" evidence="5">
    <location>
        <begin position="123"/>
        <end position="143"/>
    </location>
</feature>
<feature type="region of interest" description="Disordered" evidence="6">
    <location>
        <begin position="964"/>
        <end position="998"/>
    </location>
</feature>
<feature type="compositionally biased region" description="Polar residues" evidence="6">
    <location>
        <begin position="936"/>
        <end position="945"/>
    </location>
</feature>
<reference evidence="7 8" key="1">
    <citation type="journal article" date="2019" name="Int. J. Syst. Evol. Microbiol.">
        <title>The Global Catalogue of Microorganisms (GCM) 10K type strain sequencing project: providing services to taxonomists for standard genome sequencing and annotation.</title>
        <authorList>
            <consortium name="The Broad Institute Genomics Platform"/>
            <consortium name="The Broad Institute Genome Sequencing Center for Infectious Disease"/>
            <person name="Wu L."/>
            <person name="Ma J."/>
        </authorList>
    </citation>
    <scope>NUCLEOTIDE SEQUENCE [LARGE SCALE GENOMIC DNA]</scope>
    <source>
        <strain evidence="7 8">JCM 14588</strain>
    </source>
</reference>
<keyword evidence="1 5" id="KW-1003">Cell membrane</keyword>
<accession>A0ABN2BU54</accession>
<dbReference type="InterPro" id="IPR005372">
    <property type="entry name" value="UPF0182"/>
</dbReference>
<evidence type="ECO:0000313" key="8">
    <source>
        <dbReference type="Proteomes" id="UP001501288"/>
    </source>
</evidence>
<feature type="transmembrane region" description="Helical" evidence="5">
    <location>
        <begin position="300"/>
        <end position="320"/>
    </location>
</feature>
<name>A0ABN2BU54_9MICO</name>
<proteinExistence type="inferred from homology"/>
<gene>
    <name evidence="7" type="ORF">GCM10009762_20890</name>
</gene>
<comment type="subcellular location">
    <subcellularLocation>
        <location evidence="5">Cell membrane</location>
        <topology evidence="5">Multi-pass membrane protein</topology>
    </subcellularLocation>
</comment>
<evidence type="ECO:0000256" key="6">
    <source>
        <dbReference type="SAM" id="MobiDB-lite"/>
    </source>
</evidence>
<keyword evidence="2 5" id="KW-0812">Transmembrane</keyword>
<organism evidence="7 8">
    <name type="scientific">Dermacoccus barathri</name>
    <dbReference type="NCBI Taxonomy" id="322601"/>
    <lineage>
        <taxon>Bacteria</taxon>
        <taxon>Bacillati</taxon>
        <taxon>Actinomycetota</taxon>
        <taxon>Actinomycetes</taxon>
        <taxon>Micrococcales</taxon>
        <taxon>Dermacoccaceae</taxon>
        <taxon>Dermacoccus</taxon>
    </lineage>
</organism>
<dbReference type="RefSeq" id="WP_346030532.1">
    <property type="nucleotide sequence ID" value="NZ_BAAANV010000037.1"/>
</dbReference>
<comment type="similarity">
    <text evidence="5">Belongs to the UPF0182 family.</text>
</comment>
<feature type="transmembrane region" description="Helical" evidence="5">
    <location>
        <begin position="27"/>
        <end position="48"/>
    </location>
</feature>
<protein>
    <recommendedName>
        <fullName evidence="5">UPF0182 protein GCM10009762_20890</fullName>
    </recommendedName>
</protein>
<dbReference type="PANTHER" id="PTHR39344">
    <property type="entry name" value="UPF0182 PROTEIN SLL1060"/>
    <property type="match status" value="1"/>
</dbReference>